<dbReference type="EMBL" id="SHMF01000004">
    <property type="protein sequence ID" value="TAA33722.1"/>
    <property type="molecule type" value="Genomic_DNA"/>
</dbReference>
<accession>A0A4V6MKV4</accession>
<gene>
    <name evidence="1" type="ORF">EA656_14890</name>
</gene>
<protein>
    <submittedName>
        <fullName evidence="1">Uncharacterized protein</fullName>
    </submittedName>
</protein>
<sequence length="96" mass="10412">MRANNRRRLAALENRPLPARLSAENVAFQAYLVAFYDAHAGTVDQAIVEALNDEANHTTPARAAGVWLDFIEAVGRIDKAAADQLYADWGMAEAAA</sequence>
<evidence type="ECO:0000313" key="1">
    <source>
        <dbReference type="EMBL" id="TAA33722.1"/>
    </source>
</evidence>
<organism evidence="1 2">
    <name type="scientific">Pseudoxanthomonas winnipegensis</name>
    <dbReference type="NCBI Taxonomy" id="2480810"/>
    <lineage>
        <taxon>Bacteria</taxon>
        <taxon>Pseudomonadati</taxon>
        <taxon>Pseudomonadota</taxon>
        <taxon>Gammaproteobacteria</taxon>
        <taxon>Lysobacterales</taxon>
        <taxon>Lysobacteraceae</taxon>
        <taxon>Pseudoxanthomonas</taxon>
    </lineage>
</organism>
<evidence type="ECO:0000313" key="2">
    <source>
        <dbReference type="Proteomes" id="UP000292087"/>
    </source>
</evidence>
<comment type="caution">
    <text evidence="1">The sequence shown here is derived from an EMBL/GenBank/DDBJ whole genome shotgun (WGS) entry which is preliminary data.</text>
</comment>
<dbReference type="RefSeq" id="WP_130524347.1">
    <property type="nucleotide sequence ID" value="NZ_SHLZ01000005.1"/>
</dbReference>
<dbReference type="AlphaFoldDB" id="A0A4V6MKV4"/>
<name>A0A4V6MKV4_9GAMM</name>
<dbReference type="Proteomes" id="UP000292087">
    <property type="component" value="Unassembled WGS sequence"/>
</dbReference>
<proteinExistence type="predicted"/>
<reference evidence="1 2" key="1">
    <citation type="submission" date="2019-02" db="EMBL/GenBank/DDBJ databases">
        <title>WGS of Pseudoxanthomonas species novum from clinical isolates.</title>
        <authorList>
            <person name="Bernier A.-M."/>
            <person name="Bernard K."/>
            <person name="Vachon A."/>
        </authorList>
    </citation>
    <scope>NUCLEOTIDE SEQUENCE [LARGE SCALE GENOMIC DNA]</scope>
    <source>
        <strain evidence="1 2">NML140781</strain>
    </source>
</reference>